<accession>D2W435</accession>
<sequence>MPTNNSSPSSLMTNQDSPTSVSTELMEDANGSSSVSPQNVDPMNSRDSFFPFLPSTYPSRLPTTVTDISSLYLRTLASHPPSVIGMLAAINSNNAPFSINNNNNNNSHESINVANLDEQPLQQLVSPKPEEKELFDLSKHDIIPPTITTENCEIPHNFICPITKLIMFSPVRNMYGKVYERESIDQWWKTLSSKQQQLTDPLTNQVVSDKALVEDVELKNQIQEFLNQNAHLRFSINDLYFPKQIIREMKVAIDSENYAKISHLLSQFPANFFVQTKFPVPPQSAQGKTKNEKETSVSVFDCLYRRFKTVFDSVKDASPSDVHFMNDPIIGYVVRQYLIVRNYFIERQKKSISKIEVTEFKSAESSISEGLKNIFVNSVRLFPNVSILDWLVSIGASISSTNQFKQNAFHMACMTDQVEIAKHLCHLNNLVMTNNASSVNIVEERLSDEVKRKWNAFYLAIWHNSQKIIDWVVDDAHLSQRFLLRKHKCMVKDKSSIYHPMNALSLAAYKKNIPLMEVLIKKFSFEVPDEKYHPIYWSCIANDLNGFKWICNYIETNIPNGAEIPLETQHFTMLAKNQRQKLLLFLSKKVLLTSM</sequence>
<dbReference type="Pfam" id="PF04564">
    <property type="entry name" value="U-box"/>
    <property type="match status" value="1"/>
</dbReference>
<dbReference type="GO" id="GO:0004842">
    <property type="term" value="F:ubiquitin-protein transferase activity"/>
    <property type="evidence" value="ECO:0007669"/>
    <property type="project" value="InterPro"/>
</dbReference>
<dbReference type="KEGG" id="ngr:NAEGRDRAFT_82292"/>
<reference evidence="3 4" key="1">
    <citation type="journal article" date="2010" name="Cell">
        <title>The genome of Naegleria gruberi illuminates early eukaryotic versatility.</title>
        <authorList>
            <person name="Fritz-Laylin L.K."/>
            <person name="Prochnik S.E."/>
            <person name="Ginger M.L."/>
            <person name="Dacks J.B."/>
            <person name="Carpenter M.L."/>
            <person name="Field M.C."/>
            <person name="Kuo A."/>
            <person name="Paredez A."/>
            <person name="Chapman J."/>
            <person name="Pham J."/>
            <person name="Shu S."/>
            <person name="Neupane R."/>
            <person name="Cipriano M."/>
            <person name="Mancuso J."/>
            <person name="Tu H."/>
            <person name="Salamov A."/>
            <person name="Lindquist E."/>
            <person name="Shapiro H."/>
            <person name="Lucas S."/>
            <person name="Grigoriev I.V."/>
            <person name="Cande W.Z."/>
            <person name="Fulton C."/>
            <person name="Rokhsar D.S."/>
            <person name="Dawson S.C."/>
        </authorList>
    </citation>
    <scope>NUCLEOTIDE SEQUENCE [LARGE SCALE GENOMIC DNA]</scope>
    <source>
        <strain evidence="3 4">NEG-M</strain>
    </source>
</reference>
<dbReference type="InterPro" id="IPR013083">
    <property type="entry name" value="Znf_RING/FYVE/PHD"/>
</dbReference>
<keyword evidence="4" id="KW-1185">Reference proteome</keyword>
<dbReference type="InterPro" id="IPR036770">
    <property type="entry name" value="Ankyrin_rpt-contain_sf"/>
</dbReference>
<dbReference type="Gene3D" id="3.30.40.10">
    <property type="entry name" value="Zinc/RING finger domain, C3HC4 (zinc finger)"/>
    <property type="match status" value="1"/>
</dbReference>
<evidence type="ECO:0000256" key="1">
    <source>
        <dbReference type="SAM" id="MobiDB-lite"/>
    </source>
</evidence>
<gene>
    <name evidence="3" type="ORF">NAEGRDRAFT_82292</name>
</gene>
<feature type="domain" description="U-box" evidence="2">
    <location>
        <begin position="153"/>
        <end position="232"/>
    </location>
</feature>
<dbReference type="RefSeq" id="XP_002668918.1">
    <property type="nucleotide sequence ID" value="XM_002668872.1"/>
</dbReference>
<dbReference type="SUPFAM" id="SSF48403">
    <property type="entry name" value="Ankyrin repeat"/>
    <property type="match status" value="1"/>
</dbReference>
<feature type="compositionally biased region" description="Polar residues" evidence="1">
    <location>
        <begin position="30"/>
        <end position="43"/>
    </location>
</feature>
<proteinExistence type="predicted"/>
<dbReference type="InterPro" id="IPR052085">
    <property type="entry name" value="WD-SAM-U-box"/>
</dbReference>
<dbReference type="InParanoid" id="D2W435"/>
<dbReference type="GO" id="GO:0016567">
    <property type="term" value="P:protein ubiquitination"/>
    <property type="evidence" value="ECO:0007669"/>
    <property type="project" value="InterPro"/>
</dbReference>
<feature type="compositionally biased region" description="Polar residues" evidence="1">
    <location>
        <begin position="1"/>
        <end position="23"/>
    </location>
</feature>
<organism evidence="4">
    <name type="scientific">Naegleria gruberi</name>
    <name type="common">Amoeba</name>
    <dbReference type="NCBI Taxonomy" id="5762"/>
    <lineage>
        <taxon>Eukaryota</taxon>
        <taxon>Discoba</taxon>
        <taxon>Heterolobosea</taxon>
        <taxon>Tetramitia</taxon>
        <taxon>Eutetramitia</taxon>
        <taxon>Vahlkampfiidae</taxon>
        <taxon>Naegleria</taxon>
    </lineage>
</organism>
<dbReference type="AlphaFoldDB" id="D2W435"/>
<dbReference type="PANTHER" id="PTHR46573:SF1">
    <property type="entry name" value="WD REPEAT, SAM AND U-BOX DOMAIN-CONTAINING PROTEIN 1"/>
    <property type="match status" value="1"/>
</dbReference>
<dbReference type="InterPro" id="IPR002110">
    <property type="entry name" value="Ankyrin_rpt"/>
</dbReference>
<dbReference type="VEuPathDB" id="AmoebaDB:NAEGRDRAFT_82292"/>
<dbReference type="PANTHER" id="PTHR46573">
    <property type="entry name" value="WD REPEAT, SAM AND U-BOX DOMAIN-CONTAINING PROTEIN 1"/>
    <property type="match status" value="1"/>
</dbReference>
<evidence type="ECO:0000313" key="4">
    <source>
        <dbReference type="Proteomes" id="UP000006671"/>
    </source>
</evidence>
<evidence type="ECO:0000313" key="3">
    <source>
        <dbReference type="EMBL" id="EFC36174.1"/>
    </source>
</evidence>
<dbReference type="EMBL" id="GG738936">
    <property type="protein sequence ID" value="EFC36174.1"/>
    <property type="molecule type" value="Genomic_DNA"/>
</dbReference>
<protein>
    <submittedName>
        <fullName evidence="3">Predicted protein</fullName>
    </submittedName>
</protein>
<dbReference type="Proteomes" id="UP000006671">
    <property type="component" value="Unassembled WGS sequence"/>
</dbReference>
<dbReference type="PROSITE" id="PS51698">
    <property type="entry name" value="U_BOX"/>
    <property type="match status" value="1"/>
</dbReference>
<dbReference type="GeneID" id="8860879"/>
<dbReference type="SUPFAM" id="SSF57850">
    <property type="entry name" value="RING/U-box"/>
    <property type="match status" value="1"/>
</dbReference>
<dbReference type="SMART" id="SM00504">
    <property type="entry name" value="Ubox"/>
    <property type="match status" value="1"/>
</dbReference>
<evidence type="ECO:0000259" key="2">
    <source>
        <dbReference type="PROSITE" id="PS51698"/>
    </source>
</evidence>
<feature type="region of interest" description="Disordered" evidence="1">
    <location>
        <begin position="1"/>
        <end position="43"/>
    </location>
</feature>
<dbReference type="InterPro" id="IPR003613">
    <property type="entry name" value="Ubox_domain"/>
</dbReference>
<dbReference type="Pfam" id="PF12796">
    <property type="entry name" value="Ank_2"/>
    <property type="match status" value="1"/>
</dbReference>
<dbReference type="Gene3D" id="1.25.40.20">
    <property type="entry name" value="Ankyrin repeat-containing domain"/>
    <property type="match status" value="1"/>
</dbReference>
<name>D2W435_NAEGR</name>
<dbReference type="OrthoDB" id="10064100at2759"/>